<evidence type="ECO:0000256" key="1">
    <source>
        <dbReference type="ARBA" id="ARBA00007198"/>
    </source>
</evidence>
<dbReference type="Proteomes" id="UP000197768">
    <property type="component" value="Unassembled WGS sequence"/>
</dbReference>
<dbReference type="CDD" id="cd03034">
    <property type="entry name" value="ArsC_ArsC"/>
    <property type="match status" value="1"/>
</dbReference>
<dbReference type="GO" id="GO:0008794">
    <property type="term" value="F:arsenate reductase (glutaredoxin) activity"/>
    <property type="evidence" value="ECO:0007669"/>
    <property type="project" value="InterPro"/>
</dbReference>
<organism evidence="4 5">
    <name type="scientific">Flavobacterium davisii</name>
    <dbReference type="NCBI Taxonomy" id="2906077"/>
    <lineage>
        <taxon>Bacteria</taxon>
        <taxon>Pseudomonadati</taxon>
        <taxon>Bacteroidota</taxon>
        <taxon>Flavobacteriia</taxon>
        <taxon>Flavobacteriales</taxon>
        <taxon>Flavobacteriaceae</taxon>
        <taxon>Flavobacterium</taxon>
    </lineage>
</organism>
<evidence type="ECO:0000313" key="5">
    <source>
        <dbReference type="Proteomes" id="UP000197768"/>
    </source>
</evidence>
<dbReference type="InterPro" id="IPR006660">
    <property type="entry name" value="Arsenate_reductase-like"/>
</dbReference>
<dbReference type="Gene3D" id="3.40.30.10">
    <property type="entry name" value="Glutaredoxin"/>
    <property type="match status" value="1"/>
</dbReference>
<dbReference type="AlphaFoldDB" id="A0A246GJC1"/>
<gene>
    <name evidence="4" type="ORF">BWK59_05650</name>
</gene>
<comment type="similarity">
    <text evidence="1 3">Belongs to the ArsC family.</text>
</comment>
<dbReference type="InterPro" id="IPR006659">
    <property type="entry name" value="Arsenate_reductase"/>
</dbReference>
<dbReference type="PANTHER" id="PTHR30041">
    <property type="entry name" value="ARSENATE REDUCTASE"/>
    <property type="match status" value="1"/>
</dbReference>
<keyword evidence="2" id="KW-0560">Oxidoreductase</keyword>
<name>A0A246GJC1_9FLAO</name>
<dbReference type="InterPro" id="IPR036249">
    <property type="entry name" value="Thioredoxin-like_sf"/>
</dbReference>
<dbReference type="Pfam" id="PF03960">
    <property type="entry name" value="ArsC"/>
    <property type="match status" value="1"/>
</dbReference>
<dbReference type="NCBIfam" id="TIGR00014">
    <property type="entry name" value="arsC"/>
    <property type="match status" value="1"/>
</dbReference>
<evidence type="ECO:0000256" key="3">
    <source>
        <dbReference type="PROSITE-ProRule" id="PRU01282"/>
    </source>
</evidence>
<dbReference type="PANTHER" id="PTHR30041:SF4">
    <property type="entry name" value="ARSENATE REDUCTASE"/>
    <property type="match status" value="1"/>
</dbReference>
<dbReference type="EMBL" id="MTCZ01000039">
    <property type="protein sequence ID" value="OWP84384.1"/>
    <property type="molecule type" value="Genomic_DNA"/>
</dbReference>
<evidence type="ECO:0000313" key="4">
    <source>
        <dbReference type="EMBL" id="OWP84384.1"/>
    </source>
</evidence>
<evidence type="ECO:0000256" key="2">
    <source>
        <dbReference type="ARBA" id="ARBA00023002"/>
    </source>
</evidence>
<reference evidence="4 5" key="1">
    <citation type="journal article" date="2017" name="Infect. Genet. Evol.">
        <title>Comparative genome analysis of fish pathogen Flavobacterium columnare reveals extensive sequence diversity within the species.</title>
        <authorList>
            <person name="Kayansamruaj P."/>
            <person name="Dong H.T."/>
            <person name="Hirono I."/>
            <person name="Kondo H."/>
            <person name="Senapin S."/>
            <person name="Rodkhum C."/>
        </authorList>
    </citation>
    <scope>NUCLEOTIDE SEQUENCE [LARGE SCALE GENOMIC DNA]</scope>
    <source>
        <strain evidence="4 5">1215</strain>
    </source>
</reference>
<accession>A0A246GJC1</accession>
<sequence length="113" mass="13232">MITIYHNSRCSKSREGVCFLENQNEDFKVINYLENTPTTEELKDLLKKLNIPAIDLVRKKESIWIENFKSKELNEEEIIQAMILHPKLIERPIVVKGDKAVIARPTERINEIL</sequence>
<dbReference type="SUPFAM" id="SSF52833">
    <property type="entry name" value="Thioredoxin-like"/>
    <property type="match status" value="1"/>
</dbReference>
<comment type="caution">
    <text evidence="4">The sequence shown here is derived from an EMBL/GenBank/DDBJ whole genome shotgun (WGS) entry which is preliminary data.</text>
</comment>
<dbReference type="PROSITE" id="PS51353">
    <property type="entry name" value="ARSC"/>
    <property type="match status" value="1"/>
</dbReference>
<proteinExistence type="inferred from homology"/>
<dbReference type="RefSeq" id="WP_088391878.1">
    <property type="nucleotide sequence ID" value="NZ_MTCZ01000039.1"/>
</dbReference>
<protein>
    <submittedName>
        <fullName evidence="4">Arsenate reductase (Glutaredoxin)</fullName>
    </submittedName>
</protein>